<comment type="caution">
    <text evidence="1">The sequence shown here is derived from an EMBL/GenBank/DDBJ whole genome shotgun (WGS) entry which is preliminary data.</text>
</comment>
<reference evidence="1 2" key="1">
    <citation type="submission" date="2018-04" db="EMBL/GenBank/DDBJ databases">
        <title>Chitinophaga fuyangensis sp. nov., isolated from soil in a chemical factory.</title>
        <authorList>
            <person name="Chen K."/>
        </authorList>
    </citation>
    <scope>NUCLEOTIDE SEQUENCE [LARGE SCALE GENOMIC DNA]</scope>
    <source>
        <strain evidence="1 2">LY-1</strain>
    </source>
</reference>
<accession>A0A2T7BLK1</accession>
<organism evidence="1 2">
    <name type="scientific">Chitinophaga parva</name>
    <dbReference type="NCBI Taxonomy" id="2169414"/>
    <lineage>
        <taxon>Bacteria</taxon>
        <taxon>Pseudomonadati</taxon>
        <taxon>Bacteroidota</taxon>
        <taxon>Chitinophagia</taxon>
        <taxon>Chitinophagales</taxon>
        <taxon>Chitinophagaceae</taxon>
        <taxon>Chitinophaga</taxon>
    </lineage>
</organism>
<proteinExistence type="predicted"/>
<dbReference type="AlphaFoldDB" id="A0A2T7BLK1"/>
<evidence type="ECO:0000313" key="1">
    <source>
        <dbReference type="EMBL" id="PUZ28536.1"/>
    </source>
</evidence>
<keyword evidence="2" id="KW-1185">Reference proteome</keyword>
<dbReference type="EMBL" id="QCYK01000001">
    <property type="protein sequence ID" value="PUZ28536.1"/>
    <property type="molecule type" value="Genomic_DNA"/>
</dbReference>
<sequence length="135" mass="14260">MYMEQAISASWPNLGFSYGDLSWSFTAGQVSVRIGQVSDSGIRSFVITGANGAGSIRMEVMTDSLRACTYNLDGTSGTVAVYDNHNNQIGFLGAGYFQLQISYGPNRNLTGNFSGTLSDPGTGSVGAISGYFINL</sequence>
<evidence type="ECO:0000313" key="2">
    <source>
        <dbReference type="Proteomes" id="UP000244450"/>
    </source>
</evidence>
<name>A0A2T7BLK1_9BACT</name>
<gene>
    <name evidence="1" type="ORF">DCC81_03380</name>
</gene>
<dbReference type="Proteomes" id="UP000244450">
    <property type="component" value="Unassembled WGS sequence"/>
</dbReference>
<protein>
    <submittedName>
        <fullName evidence="1">Uncharacterized protein</fullName>
    </submittedName>
</protein>